<evidence type="ECO:0000313" key="11">
    <source>
        <dbReference type="EMBL" id="SHI80220.1"/>
    </source>
</evidence>
<dbReference type="RefSeq" id="WP_073132400.1">
    <property type="nucleotide sequence ID" value="NZ_FQZF01000005.1"/>
</dbReference>
<keyword evidence="6" id="KW-0769">Symport</keyword>
<gene>
    <name evidence="11" type="ORF">SAMN02745194_01100</name>
</gene>
<feature type="transmembrane region" description="Helical" evidence="9">
    <location>
        <begin position="294"/>
        <end position="313"/>
    </location>
</feature>
<feature type="transmembrane region" description="Helical" evidence="9">
    <location>
        <begin position="355"/>
        <end position="378"/>
    </location>
</feature>
<dbReference type="Pfam" id="PF07690">
    <property type="entry name" value="MFS_1"/>
    <property type="match status" value="1"/>
</dbReference>
<keyword evidence="5 9" id="KW-0812">Transmembrane</keyword>
<dbReference type="InterPro" id="IPR051084">
    <property type="entry name" value="H+-coupled_symporters"/>
</dbReference>
<feature type="transmembrane region" description="Helical" evidence="9">
    <location>
        <begin position="325"/>
        <end position="343"/>
    </location>
</feature>
<protein>
    <submittedName>
        <fullName evidence="11">MFS transporter, MHS family, proline/betaine transporter</fullName>
    </submittedName>
</protein>
<evidence type="ECO:0000256" key="2">
    <source>
        <dbReference type="ARBA" id="ARBA00008240"/>
    </source>
</evidence>
<dbReference type="PANTHER" id="PTHR43528">
    <property type="entry name" value="ALPHA-KETOGLUTARATE PERMEASE"/>
    <property type="match status" value="1"/>
</dbReference>
<keyword evidence="8 9" id="KW-0472">Membrane</keyword>
<dbReference type="PROSITE" id="PS50850">
    <property type="entry name" value="MFS"/>
    <property type="match status" value="1"/>
</dbReference>
<feature type="transmembrane region" description="Helical" evidence="9">
    <location>
        <begin position="77"/>
        <end position="97"/>
    </location>
</feature>
<comment type="similarity">
    <text evidence="2">Belongs to the major facilitator superfamily. Metabolite:H+ Symporter (MHS) family (TC 2.A.1.6) family.</text>
</comment>
<dbReference type="InterPro" id="IPR020846">
    <property type="entry name" value="MFS_dom"/>
</dbReference>
<feature type="transmembrane region" description="Helical" evidence="9">
    <location>
        <begin position="230"/>
        <end position="252"/>
    </location>
</feature>
<keyword evidence="4" id="KW-1003">Cell membrane</keyword>
<feature type="domain" description="Major facilitator superfamily (MFS) profile" evidence="10">
    <location>
        <begin position="7"/>
        <end position="411"/>
    </location>
</feature>
<evidence type="ECO:0000256" key="8">
    <source>
        <dbReference type="ARBA" id="ARBA00023136"/>
    </source>
</evidence>
<evidence type="ECO:0000259" key="10">
    <source>
        <dbReference type="PROSITE" id="PS50850"/>
    </source>
</evidence>
<feature type="transmembrane region" description="Helical" evidence="9">
    <location>
        <begin position="180"/>
        <end position="198"/>
    </location>
</feature>
<accession>A0A1M6E4B7</accession>
<dbReference type="InterPro" id="IPR011701">
    <property type="entry name" value="MFS"/>
</dbReference>
<evidence type="ECO:0000256" key="4">
    <source>
        <dbReference type="ARBA" id="ARBA00022475"/>
    </source>
</evidence>
<organism evidence="11 12">
    <name type="scientific">Muricoccus roseus</name>
    <dbReference type="NCBI Taxonomy" id="198092"/>
    <lineage>
        <taxon>Bacteria</taxon>
        <taxon>Pseudomonadati</taxon>
        <taxon>Pseudomonadota</taxon>
        <taxon>Alphaproteobacteria</taxon>
        <taxon>Acetobacterales</taxon>
        <taxon>Roseomonadaceae</taxon>
        <taxon>Muricoccus</taxon>
    </lineage>
</organism>
<evidence type="ECO:0000256" key="3">
    <source>
        <dbReference type="ARBA" id="ARBA00022448"/>
    </source>
</evidence>
<feature type="transmembrane region" description="Helical" evidence="9">
    <location>
        <begin position="143"/>
        <end position="168"/>
    </location>
</feature>
<evidence type="ECO:0000256" key="6">
    <source>
        <dbReference type="ARBA" id="ARBA00022847"/>
    </source>
</evidence>
<evidence type="ECO:0000313" key="12">
    <source>
        <dbReference type="Proteomes" id="UP000184387"/>
    </source>
</evidence>
<sequence length="432" mass="44664">MKRHVRLIAAGAVGNAIEFYDFLIFGYLSLQIGEAFFPAGDGVAAILASLAAFAVGMLMRPLGGLAFGLLADRGTRLRALVTSAAMIAVPTFVIGLLPGYETIGVLAPILLVLLRVIQGLSLGGEFPASLVYLVESAPEGRRALFGSFATAGATGGMLLGTATCYVTASLLGPEAMLDWGWRIPFLLSAVLTIAAVLLRRALLRDDHTPPHVTQPVATVLRQNIPGLAGVFFANILTGTTSFVVFMFIVPWLMQAAGMAYDDALAVNLQTLILLFFAMPLAGLLADGIGHRRTALLGVAGLLLGARPLLAMMRSGDPMLDTLGEAGLACAFALLVAPMGPLMTGAFPAHARVTGIALAHGSAVGIFGGLAPVVVQYLMREAHDVMAPAHVVIGASLISGASLLLARSWQASARAEAAHSPAQAPRATGPASS</sequence>
<dbReference type="SUPFAM" id="SSF103473">
    <property type="entry name" value="MFS general substrate transporter"/>
    <property type="match status" value="1"/>
</dbReference>
<dbReference type="InterPro" id="IPR005829">
    <property type="entry name" value="Sugar_transporter_CS"/>
</dbReference>
<dbReference type="PANTHER" id="PTHR43528:SF1">
    <property type="entry name" value="ALPHA-KETOGLUTARATE PERMEASE"/>
    <property type="match status" value="1"/>
</dbReference>
<comment type="subcellular location">
    <subcellularLocation>
        <location evidence="1">Cell membrane</location>
        <topology evidence="1">Multi-pass membrane protein</topology>
    </subcellularLocation>
</comment>
<proteinExistence type="inferred from homology"/>
<feature type="transmembrane region" description="Helical" evidence="9">
    <location>
        <begin position="42"/>
        <end position="70"/>
    </location>
</feature>
<keyword evidence="7 9" id="KW-1133">Transmembrane helix</keyword>
<feature type="transmembrane region" description="Helical" evidence="9">
    <location>
        <begin position="264"/>
        <end position="285"/>
    </location>
</feature>
<reference evidence="11 12" key="1">
    <citation type="submission" date="2016-11" db="EMBL/GenBank/DDBJ databases">
        <authorList>
            <person name="Jaros S."/>
            <person name="Januszkiewicz K."/>
            <person name="Wedrychowicz H."/>
        </authorList>
    </citation>
    <scope>NUCLEOTIDE SEQUENCE [LARGE SCALE GENOMIC DNA]</scope>
    <source>
        <strain evidence="11 12">DSM 14916</strain>
    </source>
</reference>
<keyword evidence="12" id="KW-1185">Reference proteome</keyword>
<dbReference type="AlphaFoldDB" id="A0A1M6E4B7"/>
<dbReference type="GO" id="GO:0015293">
    <property type="term" value="F:symporter activity"/>
    <property type="evidence" value="ECO:0007669"/>
    <property type="project" value="UniProtKB-KW"/>
</dbReference>
<dbReference type="PROSITE" id="PS00217">
    <property type="entry name" value="SUGAR_TRANSPORT_2"/>
    <property type="match status" value="1"/>
</dbReference>
<evidence type="ECO:0000256" key="1">
    <source>
        <dbReference type="ARBA" id="ARBA00004651"/>
    </source>
</evidence>
<evidence type="ECO:0000256" key="9">
    <source>
        <dbReference type="SAM" id="Phobius"/>
    </source>
</evidence>
<feature type="transmembrane region" description="Helical" evidence="9">
    <location>
        <begin position="103"/>
        <end position="122"/>
    </location>
</feature>
<dbReference type="InterPro" id="IPR036259">
    <property type="entry name" value="MFS_trans_sf"/>
</dbReference>
<dbReference type="OrthoDB" id="9783227at2"/>
<feature type="transmembrane region" description="Helical" evidence="9">
    <location>
        <begin position="7"/>
        <end position="30"/>
    </location>
</feature>
<evidence type="ECO:0000256" key="5">
    <source>
        <dbReference type="ARBA" id="ARBA00022692"/>
    </source>
</evidence>
<dbReference type="Proteomes" id="UP000184387">
    <property type="component" value="Unassembled WGS sequence"/>
</dbReference>
<dbReference type="STRING" id="198092.SAMN02745194_01100"/>
<dbReference type="Gene3D" id="1.20.1250.20">
    <property type="entry name" value="MFS general substrate transporter like domains"/>
    <property type="match status" value="1"/>
</dbReference>
<evidence type="ECO:0000256" key="7">
    <source>
        <dbReference type="ARBA" id="ARBA00022989"/>
    </source>
</evidence>
<keyword evidence="3" id="KW-0813">Transport</keyword>
<name>A0A1M6E4B7_9PROT</name>
<dbReference type="GO" id="GO:0005886">
    <property type="term" value="C:plasma membrane"/>
    <property type="evidence" value="ECO:0007669"/>
    <property type="project" value="UniProtKB-SubCell"/>
</dbReference>
<dbReference type="EMBL" id="FQZF01000005">
    <property type="protein sequence ID" value="SHI80220.1"/>
    <property type="molecule type" value="Genomic_DNA"/>
</dbReference>
<feature type="transmembrane region" description="Helical" evidence="9">
    <location>
        <begin position="384"/>
        <end position="405"/>
    </location>
</feature>